<sequence length="98" mass="11258">MVSESRRWNVDMGSMRGIVHLRFQSCETILGWEFGACAEVFFLLPIVLCVCAVRADHLTPAHLFFFAALMAQMRTYHCQHKELLGIGDTYKPFYLSRA</sequence>
<reference evidence="1 2" key="1">
    <citation type="journal article" date="2016" name="Nat. Commun.">
        <title>Thousands of microbial genomes shed light on interconnected biogeochemical processes in an aquifer system.</title>
        <authorList>
            <person name="Anantharaman K."/>
            <person name="Brown C.T."/>
            <person name="Hug L.A."/>
            <person name="Sharon I."/>
            <person name="Castelle C.J."/>
            <person name="Probst A.J."/>
            <person name="Thomas B.C."/>
            <person name="Singh A."/>
            <person name="Wilkins M.J."/>
            <person name="Karaoz U."/>
            <person name="Brodie E.L."/>
            <person name="Williams K.H."/>
            <person name="Hubbard S.S."/>
            <person name="Banfield J.F."/>
        </authorList>
    </citation>
    <scope>NUCLEOTIDE SEQUENCE [LARGE SCALE GENOMIC DNA]</scope>
</reference>
<dbReference type="EMBL" id="MHLN01000046">
    <property type="protein sequence ID" value="OGZ09844.1"/>
    <property type="molecule type" value="Genomic_DNA"/>
</dbReference>
<dbReference type="Proteomes" id="UP000178099">
    <property type="component" value="Unassembled WGS sequence"/>
</dbReference>
<evidence type="ECO:0000313" key="2">
    <source>
        <dbReference type="Proteomes" id="UP000178099"/>
    </source>
</evidence>
<comment type="caution">
    <text evidence="1">The sequence shown here is derived from an EMBL/GenBank/DDBJ whole genome shotgun (WGS) entry which is preliminary data.</text>
</comment>
<proteinExistence type="predicted"/>
<dbReference type="AlphaFoldDB" id="A0A1G2D873"/>
<organism evidence="1 2">
    <name type="scientific">Candidatus Lloydbacteria bacterium RIFCSPHIGHO2_02_FULL_51_22</name>
    <dbReference type="NCBI Taxonomy" id="1798663"/>
    <lineage>
        <taxon>Bacteria</taxon>
        <taxon>Candidatus Lloydiibacteriota</taxon>
    </lineage>
</organism>
<gene>
    <name evidence="1" type="ORF">A3D67_02130</name>
</gene>
<name>A0A1G2D873_9BACT</name>
<evidence type="ECO:0000313" key="1">
    <source>
        <dbReference type="EMBL" id="OGZ09844.1"/>
    </source>
</evidence>
<protein>
    <submittedName>
        <fullName evidence="1">Uncharacterized protein</fullName>
    </submittedName>
</protein>
<accession>A0A1G2D873</accession>